<proteinExistence type="predicted"/>
<dbReference type="AlphaFoldDB" id="A0AAD7E0M7"/>
<dbReference type="EMBL" id="JARKIE010000013">
    <property type="protein sequence ID" value="KAJ7703183.1"/>
    <property type="molecule type" value="Genomic_DNA"/>
</dbReference>
<gene>
    <name evidence="2" type="ORF">B0H17DRAFT_92903</name>
</gene>
<name>A0AAD7E0M7_MYCRO</name>
<sequence>MFGQSSHSERRTEAHEPLLARDDDDRHAIPLDSDDEDDSTALGHADDRRDHAVRFEDHVQVIGPPLRSMLASRETGKYVFIVEMCGLYITLLEFEQDTDEIDESQELEDVRIRVPRGYRDRTMPLLVGLFDSSTSRGRLEVSVPLLRSDGTEVSQPTADSISKHSLQNV</sequence>
<dbReference type="Proteomes" id="UP001221757">
    <property type="component" value="Unassembled WGS sequence"/>
</dbReference>
<feature type="compositionally biased region" description="Basic and acidic residues" evidence="1">
    <location>
        <begin position="7"/>
        <end position="29"/>
    </location>
</feature>
<reference evidence="2" key="1">
    <citation type="submission" date="2023-03" db="EMBL/GenBank/DDBJ databases">
        <title>Massive genome expansion in bonnet fungi (Mycena s.s.) driven by repeated elements and novel gene families across ecological guilds.</title>
        <authorList>
            <consortium name="Lawrence Berkeley National Laboratory"/>
            <person name="Harder C.B."/>
            <person name="Miyauchi S."/>
            <person name="Viragh M."/>
            <person name="Kuo A."/>
            <person name="Thoen E."/>
            <person name="Andreopoulos B."/>
            <person name="Lu D."/>
            <person name="Skrede I."/>
            <person name="Drula E."/>
            <person name="Henrissat B."/>
            <person name="Morin E."/>
            <person name="Kohler A."/>
            <person name="Barry K."/>
            <person name="LaButti K."/>
            <person name="Morin E."/>
            <person name="Salamov A."/>
            <person name="Lipzen A."/>
            <person name="Mereny Z."/>
            <person name="Hegedus B."/>
            <person name="Baldrian P."/>
            <person name="Stursova M."/>
            <person name="Weitz H."/>
            <person name="Taylor A."/>
            <person name="Grigoriev I.V."/>
            <person name="Nagy L.G."/>
            <person name="Martin F."/>
            <person name="Kauserud H."/>
        </authorList>
    </citation>
    <scope>NUCLEOTIDE SEQUENCE</scope>
    <source>
        <strain evidence="2">CBHHK067</strain>
    </source>
</reference>
<comment type="caution">
    <text evidence="2">The sequence shown here is derived from an EMBL/GenBank/DDBJ whole genome shotgun (WGS) entry which is preliminary data.</text>
</comment>
<feature type="compositionally biased region" description="Polar residues" evidence="1">
    <location>
        <begin position="151"/>
        <end position="169"/>
    </location>
</feature>
<protein>
    <submittedName>
        <fullName evidence="2">Uncharacterized protein</fullName>
    </submittedName>
</protein>
<evidence type="ECO:0000256" key="1">
    <source>
        <dbReference type="SAM" id="MobiDB-lite"/>
    </source>
</evidence>
<evidence type="ECO:0000313" key="2">
    <source>
        <dbReference type="EMBL" id="KAJ7703183.1"/>
    </source>
</evidence>
<organism evidence="2 3">
    <name type="scientific">Mycena rosella</name>
    <name type="common">Pink bonnet</name>
    <name type="synonym">Agaricus rosellus</name>
    <dbReference type="NCBI Taxonomy" id="1033263"/>
    <lineage>
        <taxon>Eukaryota</taxon>
        <taxon>Fungi</taxon>
        <taxon>Dikarya</taxon>
        <taxon>Basidiomycota</taxon>
        <taxon>Agaricomycotina</taxon>
        <taxon>Agaricomycetes</taxon>
        <taxon>Agaricomycetidae</taxon>
        <taxon>Agaricales</taxon>
        <taxon>Marasmiineae</taxon>
        <taxon>Mycenaceae</taxon>
        <taxon>Mycena</taxon>
    </lineage>
</organism>
<accession>A0AAD7E0M7</accession>
<feature type="region of interest" description="Disordered" evidence="1">
    <location>
        <begin position="1"/>
        <end position="43"/>
    </location>
</feature>
<keyword evidence="3" id="KW-1185">Reference proteome</keyword>
<evidence type="ECO:0000313" key="3">
    <source>
        <dbReference type="Proteomes" id="UP001221757"/>
    </source>
</evidence>
<feature type="region of interest" description="Disordered" evidence="1">
    <location>
        <begin position="149"/>
        <end position="169"/>
    </location>
</feature>